<reference evidence="1" key="2">
    <citation type="journal article" date="2007" name="Science">
        <title>Draft genome sequence of the sexually transmitted pathogen Trichomonas vaginalis.</title>
        <authorList>
            <person name="Carlton J.M."/>
            <person name="Hirt R.P."/>
            <person name="Silva J.C."/>
            <person name="Delcher A.L."/>
            <person name="Schatz M."/>
            <person name="Zhao Q."/>
            <person name="Wortman J.R."/>
            <person name="Bidwell S.L."/>
            <person name="Alsmark U.C.M."/>
            <person name="Besteiro S."/>
            <person name="Sicheritz-Ponten T."/>
            <person name="Noel C.J."/>
            <person name="Dacks J.B."/>
            <person name="Foster P.G."/>
            <person name="Simillion C."/>
            <person name="Van de Peer Y."/>
            <person name="Miranda-Saavedra D."/>
            <person name="Barton G.J."/>
            <person name="Westrop G.D."/>
            <person name="Mueller S."/>
            <person name="Dessi D."/>
            <person name="Fiori P.L."/>
            <person name="Ren Q."/>
            <person name="Paulsen I."/>
            <person name="Zhang H."/>
            <person name="Bastida-Corcuera F.D."/>
            <person name="Simoes-Barbosa A."/>
            <person name="Brown M.T."/>
            <person name="Hayes R.D."/>
            <person name="Mukherjee M."/>
            <person name="Okumura C.Y."/>
            <person name="Schneider R."/>
            <person name="Smith A.J."/>
            <person name="Vanacova S."/>
            <person name="Villalvazo M."/>
            <person name="Haas B.J."/>
            <person name="Pertea M."/>
            <person name="Feldblyum T.V."/>
            <person name="Utterback T.R."/>
            <person name="Shu C.L."/>
            <person name="Osoegawa K."/>
            <person name="de Jong P.J."/>
            <person name="Hrdy I."/>
            <person name="Horvathova L."/>
            <person name="Zubacova Z."/>
            <person name="Dolezal P."/>
            <person name="Malik S.B."/>
            <person name="Logsdon J.M. Jr."/>
            <person name="Henze K."/>
            <person name="Gupta A."/>
            <person name="Wang C.C."/>
            <person name="Dunne R.L."/>
            <person name="Upcroft J.A."/>
            <person name="Upcroft P."/>
            <person name="White O."/>
            <person name="Salzberg S.L."/>
            <person name="Tang P."/>
            <person name="Chiu C.-H."/>
            <person name="Lee Y.-S."/>
            <person name="Embley T.M."/>
            <person name="Coombs G.H."/>
            <person name="Mottram J.C."/>
            <person name="Tachezy J."/>
            <person name="Fraser-Liggett C.M."/>
            <person name="Johnson P.J."/>
        </authorList>
    </citation>
    <scope>NUCLEOTIDE SEQUENCE [LARGE SCALE GENOMIC DNA]</scope>
    <source>
        <strain evidence="1">G3</strain>
    </source>
</reference>
<proteinExistence type="predicted"/>
<dbReference type="InParanoid" id="A2D9C0"/>
<reference evidence="1" key="1">
    <citation type="submission" date="2006-10" db="EMBL/GenBank/DDBJ databases">
        <authorList>
            <person name="Amadeo P."/>
            <person name="Zhao Q."/>
            <person name="Wortman J."/>
            <person name="Fraser-Liggett C."/>
            <person name="Carlton J."/>
        </authorList>
    </citation>
    <scope>NUCLEOTIDE SEQUENCE</scope>
    <source>
        <strain evidence="1">G3</strain>
    </source>
</reference>
<dbReference type="EMBL" id="DS113180">
    <property type="protein sequence ID" value="EAY23146.1"/>
    <property type="molecule type" value="Genomic_DNA"/>
</dbReference>
<evidence type="ECO:0000313" key="1">
    <source>
        <dbReference type="EMBL" id="EAY23146.1"/>
    </source>
</evidence>
<dbReference type="KEGG" id="tva:5468705"/>
<dbReference type="AlphaFoldDB" id="A2D9C0"/>
<dbReference type="VEuPathDB" id="TrichDB:TVAG_183830"/>
<accession>A2D9C0</accession>
<dbReference type="Proteomes" id="UP000001542">
    <property type="component" value="Unassembled WGS sequence"/>
</dbReference>
<dbReference type="RefSeq" id="XP_001584132.1">
    <property type="nucleotide sequence ID" value="XM_001584082.1"/>
</dbReference>
<sequence>MMYSYNPSLTQRITLEAMYESFIKSFKDDHDAKEKLEKLQEFINAISTPGTKKNKATYDQKRKREYLGDFDINNSKSYSYIKQLLGENPKMLNVKPIIQLMDKYYKDHSKDENPQFIKCPNSKAREAQRDLKSACKYFDENFDLFEFYMKENYFIETIYTKVDND</sequence>
<gene>
    <name evidence="1" type="ORF">TVAG_183830</name>
</gene>
<dbReference type="VEuPathDB" id="TrichDB:TVAGG3_0770360"/>
<keyword evidence="2" id="KW-1185">Reference proteome</keyword>
<organism evidence="1 2">
    <name type="scientific">Trichomonas vaginalis (strain ATCC PRA-98 / G3)</name>
    <dbReference type="NCBI Taxonomy" id="412133"/>
    <lineage>
        <taxon>Eukaryota</taxon>
        <taxon>Metamonada</taxon>
        <taxon>Parabasalia</taxon>
        <taxon>Trichomonadida</taxon>
        <taxon>Trichomonadidae</taxon>
        <taxon>Trichomonas</taxon>
    </lineage>
</organism>
<name>A2D9C0_TRIV3</name>
<evidence type="ECO:0000313" key="2">
    <source>
        <dbReference type="Proteomes" id="UP000001542"/>
    </source>
</evidence>
<protein>
    <submittedName>
        <fullName evidence="1">Uncharacterized protein</fullName>
    </submittedName>
</protein>